<evidence type="ECO:0000313" key="3">
    <source>
        <dbReference type="EMBL" id="KAF3528451.1"/>
    </source>
</evidence>
<organism evidence="3 4">
    <name type="scientific">Brassica cretica</name>
    <name type="common">Mustard</name>
    <dbReference type="NCBI Taxonomy" id="69181"/>
    <lineage>
        <taxon>Eukaryota</taxon>
        <taxon>Viridiplantae</taxon>
        <taxon>Streptophyta</taxon>
        <taxon>Embryophyta</taxon>
        <taxon>Tracheophyta</taxon>
        <taxon>Spermatophyta</taxon>
        <taxon>Magnoliopsida</taxon>
        <taxon>eudicotyledons</taxon>
        <taxon>Gunneridae</taxon>
        <taxon>Pentapetalae</taxon>
        <taxon>rosids</taxon>
        <taxon>malvids</taxon>
        <taxon>Brassicales</taxon>
        <taxon>Brassicaceae</taxon>
        <taxon>Brassiceae</taxon>
        <taxon>Brassica</taxon>
    </lineage>
</organism>
<dbReference type="PANTHER" id="PTHR10677:SF3">
    <property type="entry name" value="FI07626P-RELATED"/>
    <property type="match status" value="1"/>
</dbReference>
<keyword evidence="1" id="KW-1133">Transmembrane helix</keyword>
<dbReference type="PROSITE" id="PS50030">
    <property type="entry name" value="UBA"/>
    <property type="match status" value="1"/>
</dbReference>
<dbReference type="Proteomes" id="UP000266723">
    <property type="component" value="Unassembled WGS sequence"/>
</dbReference>
<dbReference type="EMBL" id="QGKV02001507">
    <property type="protein sequence ID" value="KAF3528451.1"/>
    <property type="molecule type" value="Genomic_DNA"/>
</dbReference>
<protein>
    <recommendedName>
        <fullName evidence="2">UBA domain-containing protein</fullName>
    </recommendedName>
</protein>
<dbReference type="InterPro" id="IPR009060">
    <property type="entry name" value="UBA-like_sf"/>
</dbReference>
<name>A0ABQ7B8X0_BRACR</name>
<comment type="caution">
    <text evidence="3">The sequence shown here is derived from an EMBL/GenBank/DDBJ whole genome shotgun (WGS) entry which is preliminary data.</text>
</comment>
<feature type="domain" description="UBA" evidence="2">
    <location>
        <begin position="82"/>
        <end position="119"/>
    </location>
</feature>
<keyword evidence="1" id="KW-0812">Transmembrane</keyword>
<keyword evidence="4" id="KW-1185">Reference proteome</keyword>
<sequence>MGKRLLKLCFHVGRALLALGRKQEAVLVLEQGYNIALQQTADVKQLLELDVLNIAFYAFMVLVTSLSVFAYMFSDYNFIRIPPEELYATQLQQLEEMGFFDRAANIRALRATNGNVTLL</sequence>
<dbReference type="Pfam" id="PF00627">
    <property type="entry name" value="UBA"/>
    <property type="match status" value="1"/>
</dbReference>
<proteinExistence type="predicted"/>
<feature type="transmembrane region" description="Helical" evidence="1">
    <location>
        <begin position="54"/>
        <end position="73"/>
    </location>
</feature>
<evidence type="ECO:0000256" key="1">
    <source>
        <dbReference type="SAM" id="Phobius"/>
    </source>
</evidence>
<evidence type="ECO:0000313" key="4">
    <source>
        <dbReference type="Proteomes" id="UP000266723"/>
    </source>
</evidence>
<dbReference type="InterPro" id="IPR015496">
    <property type="entry name" value="Ubiquilin"/>
</dbReference>
<dbReference type="InterPro" id="IPR015940">
    <property type="entry name" value="UBA"/>
</dbReference>
<reference evidence="3 4" key="1">
    <citation type="journal article" date="2020" name="BMC Genomics">
        <title>Intraspecific diversification of the crop wild relative Brassica cretica Lam. using demographic model selection.</title>
        <authorList>
            <person name="Kioukis A."/>
            <person name="Michalopoulou V.A."/>
            <person name="Briers L."/>
            <person name="Pirintsos S."/>
            <person name="Studholme D.J."/>
            <person name="Pavlidis P."/>
            <person name="Sarris P.F."/>
        </authorList>
    </citation>
    <scope>NUCLEOTIDE SEQUENCE [LARGE SCALE GENOMIC DNA]</scope>
    <source>
        <strain evidence="4">cv. PFS-1207/04</strain>
    </source>
</reference>
<evidence type="ECO:0000259" key="2">
    <source>
        <dbReference type="PROSITE" id="PS50030"/>
    </source>
</evidence>
<gene>
    <name evidence="3" type="ORF">DY000_02036508</name>
</gene>
<dbReference type="PANTHER" id="PTHR10677">
    <property type="entry name" value="UBIQUILIN"/>
    <property type="match status" value="1"/>
</dbReference>
<keyword evidence="1" id="KW-0472">Membrane</keyword>
<dbReference type="Gene3D" id="1.10.8.10">
    <property type="entry name" value="DNA helicase RuvA subunit, C-terminal domain"/>
    <property type="match status" value="1"/>
</dbReference>
<dbReference type="SUPFAM" id="SSF46934">
    <property type="entry name" value="UBA-like"/>
    <property type="match status" value="1"/>
</dbReference>
<accession>A0ABQ7B8X0</accession>